<dbReference type="GO" id="GO:0016740">
    <property type="term" value="F:transferase activity"/>
    <property type="evidence" value="ECO:0007669"/>
    <property type="project" value="UniProtKB-KW"/>
</dbReference>
<dbReference type="AlphaFoldDB" id="A0A174A8Z7"/>
<dbReference type="Proteomes" id="UP000095544">
    <property type="component" value="Unassembled WGS sequence"/>
</dbReference>
<dbReference type="InterPro" id="IPR047691">
    <property type="entry name" value="PelF-like"/>
</dbReference>
<feature type="domain" description="DUF3492" evidence="1">
    <location>
        <begin position="2"/>
        <end position="76"/>
    </location>
</feature>
<evidence type="ECO:0000259" key="1">
    <source>
        <dbReference type="Pfam" id="PF11997"/>
    </source>
</evidence>
<evidence type="ECO:0000313" key="2">
    <source>
        <dbReference type="EMBL" id="CUN84006.1"/>
    </source>
</evidence>
<dbReference type="STRING" id="39482.ERS852491_00624"/>
<dbReference type="EMBL" id="CYZU01000004">
    <property type="protein sequence ID" value="CUN84006.1"/>
    <property type="molecule type" value="Genomic_DNA"/>
</dbReference>
<proteinExistence type="predicted"/>
<keyword evidence="2" id="KW-0808">Transferase</keyword>
<dbReference type="PANTHER" id="PTHR12526">
    <property type="entry name" value="GLYCOSYLTRANSFERASE"/>
    <property type="match status" value="1"/>
</dbReference>
<protein>
    <submittedName>
        <fullName evidence="2">Colanic acid biosynthesis glycosyltransferase WcaL</fullName>
    </submittedName>
</protein>
<reference evidence="2 3" key="1">
    <citation type="submission" date="2015-09" db="EMBL/GenBank/DDBJ databases">
        <authorList>
            <consortium name="Pathogen Informatics"/>
        </authorList>
    </citation>
    <scope>NUCLEOTIDE SEQUENCE [LARGE SCALE GENOMIC DNA]</scope>
    <source>
        <strain evidence="2 3">2789STDY5834876</strain>
    </source>
</reference>
<dbReference type="PANTHER" id="PTHR12526:SF608">
    <property type="entry name" value="PELF"/>
    <property type="match status" value="1"/>
</dbReference>
<dbReference type="InterPro" id="IPR022622">
    <property type="entry name" value="DUF3492"/>
</dbReference>
<evidence type="ECO:0000313" key="3">
    <source>
        <dbReference type="Proteomes" id="UP000095544"/>
    </source>
</evidence>
<dbReference type="Pfam" id="PF13692">
    <property type="entry name" value="Glyco_trans_1_4"/>
    <property type="match status" value="1"/>
</dbReference>
<gene>
    <name evidence="2" type="ORF">ERS852491_00624</name>
</gene>
<name>A0A174A8Z7_9FIRM</name>
<dbReference type="SUPFAM" id="SSF53756">
    <property type="entry name" value="UDP-Glycosyltransferase/glycogen phosphorylase"/>
    <property type="match status" value="1"/>
</dbReference>
<dbReference type="Gene3D" id="3.40.50.2000">
    <property type="entry name" value="Glycogen Phosphorylase B"/>
    <property type="match status" value="2"/>
</dbReference>
<accession>A0A174A8Z7</accession>
<sequence>MQKSLYGRPFLMTEHGLYTREREEEIIKADWVSGIYKDIWIDQFKKIGECCYQYADRVVSLFEAARRFQIELGCDEKKTVVIPNGVNYHKFEGIRQKEDTDPYINVGAVLRVTPIKDVKTMISAFALAKNMEPRLKLWIMGGMEEAEEYAEECRTMVRDMDIQDVEFTGIIDVKEYIGRMDILMLTSISEGQPLSILEGFAAKKPFIATNVGNCKGLIEGERDNYGMAGYIVPVMGVSEIARAILKLAGDEASRIKMGQAGYQRVVKAYDESEVFSTYYNLYLELSEREEEKNGGHRI</sequence>
<dbReference type="NCBIfam" id="NF038011">
    <property type="entry name" value="PelF"/>
    <property type="match status" value="1"/>
</dbReference>
<dbReference type="Pfam" id="PF11997">
    <property type="entry name" value="DUF3492"/>
    <property type="match status" value="1"/>
</dbReference>
<organism evidence="2 3">
    <name type="scientific">Faecalicatena contorta</name>
    <dbReference type="NCBI Taxonomy" id="39482"/>
    <lineage>
        <taxon>Bacteria</taxon>
        <taxon>Bacillati</taxon>
        <taxon>Bacillota</taxon>
        <taxon>Clostridia</taxon>
        <taxon>Lachnospirales</taxon>
        <taxon>Lachnospiraceae</taxon>
        <taxon>Faecalicatena</taxon>
    </lineage>
</organism>